<proteinExistence type="predicted"/>
<sequence length="103" mass="11105">MASATSLGSCEASNPNPVLDIALAYGTTRIRMAILPERGWGWGTKFGDGDGDVDGMKSYPRSLARRGRGKNSPPRPHGERDGYEGSSSDRKSPSPAPLLFKRR</sequence>
<protein>
    <submittedName>
        <fullName evidence="2">Uncharacterized protein</fullName>
    </submittedName>
</protein>
<evidence type="ECO:0000313" key="3">
    <source>
        <dbReference type="Proteomes" id="UP001187192"/>
    </source>
</evidence>
<comment type="caution">
    <text evidence="2">The sequence shown here is derived from an EMBL/GenBank/DDBJ whole genome shotgun (WGS) entry which is preliminary data.</text>
</comment>
<dbReference type="Proteomes" id="UP001187192">
    <property type="component" value="Unassembled WGS sequence"/>
</dbReference>
<dbReference type="AlphaFoldDB" id="A0AA88A7V4"/>
<gene>
    <name evidence="2" type="ORF">TIFTF001_017328</name>
</gene>
<keyword evidence="3" id="KW-1185">Reference proteome</keyword>
<reference evidence="2" key="1">
    <citation type="submission" date="2023-07" db="EMBL/GenBank/DDBJ databases">
        <title>draft genome sequence of fig (Ficus carica).</title>
        <authorList>
            <person name="Takahashi T."/>
            <person name="Nishimura K."/>
        </authorList>
    </citation>
    <scope>NUCLEOTIDE SEQUENCE</scope>
</reference>
<feature type="region of interest" description="Disordered" evidence="1">
    <location>
        <begin position="39"/>
        <end position="103"/>
    </location>
</feature>
<dbReference type="EMBL" id="BTGU01000027">
    <property type="protein sequence ID" value="GMN48152.1"/>
    <property type="molecule type" value="Genomic_DNA"/>
</dbReference>
<evidence type="ECO:0000313" key="2">
    <source>
        <dbReference type="EMBL" id="GMN48152.1"/>
    </source>
</evidence>
<name>A0AA88A7V4_FICCA</name>
<accession>A0AA88A7V4</accession>
<evidence type="ECO:0000256" key="1">
    <source>
        <dbReference type="SAM" id="MobiDB-lite"/>
    </source>
</evidence>
<organism evidence="2 3">
    <name type="scientific">Ficus carica</name>
    <name type="common">Common fig</name>
    <dbReference type="NCBI Taxonomy" id="3494"/>
    <lineage>
        <taxon>Eukaryota</taxon>
        <taxon>Viridiplantae</taxon>
        <taxon>Streptophyta</taxon>
        <taxon>Embryophyta</taxon>
        <taxon>Tracheophyta</taxon>
        <taxon>Spermatophyta</taxon>
        <taxon>Magnoliopsida</taxon>
        <taxon>eudicotyledons</taxon>
        <taxon>Gunneridae</taxon>
        <taxon>Pentapetalae</taxon>
        <taxon>rosids</taxon>
        <taxon>fabids</taxon>
        <taxon>Rosales</taxon>
        <taxon>Moraceae</taxon>
        <taxon>Ficeae</taxon>
        <taxon>Ficus</taxon>
    </lineage>
</organism>
<feature type="compositionally biased region" description="Basic and acidic residues" evidence="1">
    <location>
        <begin position="76"/>
        <end position="92"/>
    </location>
</feature>